<dbReference type="PRINTS" id="PR00111">
    <property type="entry name" value="ABHYDROLASE"/>
</dbReference>
<name>K6V2Y9_9ACTN</name>
<dbReference type="OrthoDB" id="495620at2"/>
<dbReference type="InterPro" id="IPR000073">
    <property type="entry name" value="AB_hydrolase_1"/>
</dbReference>
<dbReference type="Proteomes" id="UP000008363">
    <property type="component" value="Unassembled WGS sequence"/>
</dbReference>
<dbReference type="eggNOG" id="COG0596">
    <property type="taxonomic scope" value="Bacteria"/>
</dbReference>
<dbReference type="Gene3D" id="3.40.50.1820">
    <property type="entry name" value="alpha/beta hydrolase"/>
    <property type="match status" value="1"/>
</dbReference>
<evidence type="ECO:0000313" key="2">
    <source>
        <dbReference type="EMBL" id="GAB90368.1"/>
    </source>
</evidence>
<dbReference type="Pfam" id="PF00561">
    <property type="entry name" value="Abhydrolase_1"/>
    <property type="match status" value="1"/>
</dbReference>
<reference evidence="2 3" key="1">
    <citation type="submission" date="2012-08" db="EMBL/GenBank/DDBJ databases">
        <title>Whole genome shotgun sequence of Gordonia rhizosphera NBRC 16068.</title>
        <authorList>
            <person name="Takarada H."/>
            <person name="Isaki S."/>
            <person name="Hosoyama A."/>
            <person name="Tsuchikane K."/>
            <person name="Katsumata H."/>
            <person name="Baba S."/>
            <person name="Ohji S."/>
            <person name="Yamazaki S."/>
            <person name="Fujita N."/>
        </authorList>
    </citation>
    <scope>NUCLEOTIDE SEQUENCE [LARGE SCALE GENOMIC DNA]</scope>
    <source>
        <strain evidence="2 3">NBRC 16068</strain>
    </source>
</reference>
<dbReference type="PANTHER" id="PTHR43798">
    <property type="entry name" value="MONOACYLGLYCEROL LIPASE"/>
    <property type="match status" value="1"/>
</dbReference>
<sequence>GAGPAVLFSHSWFCDGHQWPQVDAVVNAGFRVLNLDNRGHGHSGPHRRRYAVWDMADDLVAVLDDAHVDQAVLVGLSVGGFAAIRAALRHPGRVRALVLADTAASAQGWPGKLKADALGPVWLTPARKVVLPQLVKTLFGPTARGQQPRLIDEWRQRFLTQDARSMMAALRAIVTRDDVTDRLHEITVPTQVIVGEEDHDPGVMASISLSARIPGAHLIALPDTGHLSALEQPAAFGDPLLDFLRAHDGHTL</sequence>
<dbReference type="AlphaFoldDB" id="K6V2Y9"/>
<dbReference type="PANTHER" id="PTHR43798:SF29">
    <property type="entry name" value="AB HYDROLASE-1 DOMAIN-CONTAINING PROTEIN"/>
    <property type="match status" value="1"/>
</dbReference>
<evidence type="ECO:0000259" key="1">
    <source>
        <dbReference type="Pfam" id="PF00561"/>
    </source>
</evidence>
<dbReference type="SUPFAM" id="SSF53474">
    <property type="entry name" value="alpha/beta-Hydrolases"/>
    <property type="match status" value="1"/>
</dbReference>
<feature type="non-terminal residue" evidence="2">
    <location>
        <position position="1"/>
    </location>
</feature>
<keyword evidence="2" id="KW-0378">Hydrolase</keyword>
<accession>K6V2Y9</accession>
<dbReference type="GO" id="GO:0016787">
    <property type="term" value="F:hydrolase activity"/>
    <property type="evidence" value="ECO:0007669"/>
    <property type="project" value="UniProtKB-KW"/>
</dbReference>
<dbReference type="InterPro" id="IPR000639">
    <property type="entry name" value="Epox_hydrolase-like"/>
</dbReference>
<dbReference type="RefSeq" id="WP_006333094.1">
    <property type="nucleotide sequence ID" value="NZ_BAHC01000098.1"/>
</dbReference>
<evidence type="ECO:0000313" key="3">
    <source>
        <dbReference type="Proteomes" id="UP000008363"/>
    </source>
</evidence>
<dbReference type="InterPro" id="IPR029058">
    <property type="entry name" value="AB_hydrolase_fold"/>
</dbReference>
<organism evidence="2 3">
    <name type="scientific">Gordonia rhizosphera NBRC 16068</name>
    <dbReference type="NCBI Taxonomy" id="1108045"/>
    <lineage>
        <taxon>Bacteria</taxon>
        <taxon>Bacillati</taxon>
        <taxon>Actinomycetota</taxon>
        <taxon>Actinomycetes</taxon>
        <taxon>Mycobacteriales</taxon>
        <taxon>Gordoniaceae</taxon>
        <taxon>Gordonia</taxon>
    </lineage>
</organism>
<protein>
    <submittedName>
        <fullName evidence="2">Putative hydrolase</fullName>
    </submittedName>
</protein>
<keyword evidence="3" id="KW-1185">Reference proteome</keyword>
<dbReference type="STRING" id="1108045.GORHZ_098_00160"/>
<comment type="caution">
    <text evidence="2">The sequence shown here is derived from an EMBL/GenBank/DDBJ whole genome shotgun (WGS) entry which is preliminary data.</text>
</comment>
<proteinExistence type="predicted"/>
<feature type="domain" description="AB hydrolase-1" evidence="1">
    <location>
        <begin position="4"/>
        <end position="231"/>
    </location>
</feature>
<gene>
    <name evidence="2" type="ORF">GORHZ_098_00160</name>
</gene>
<dbReference type="InterPro" id="IPR050266">
    <property type="entry name" value="AB_hydrolase_sf"/>
</dbReference>
<dbReference type="PRINTS" id="PR00412">
    <property type="entry name" value="EPOXHYDRLASE"/>
</dbReference>
<dbReference type="EMBL" id="BAHC01000098">
    <property type="protein sequence ID" value="GAB90368.1"/>
    <property type="molecule type" value="Genomic_DNA"/>
</dbReference>